<evidence type="ECO:0000313" key="1">
    <source>
        <dbReference type="EMBL" id="TKT90468.1"/>
    </source>
</evidence>
<dbReference type="InterPro" id="IPR025366">
    <property type="entry name" value="DUF4270"/>
</dbReference>
<dbReference type="Pfam" id="PF14092">
    <property type="entry name" value="DUF4270"/>
    <property type="match status" value="1"/>
</dbReference>
<dbReference type="OrthoDB" id="1092930at2"/>
<dbReference type="RefSeq" id="WP_137341636.1">
    <property type="nucleotide sequence ID" value="NZ_SZVO01000009.1"/>
</dbReference>
<accession>A0A4U6D3J6</accession>
<gene>
    <name evidence="1" type="ORF">FDK13_19210</name>
</gene>
<sequence>MKLIRYFSKRVFTPVSTVFAGLYLCISMSGCQWGDEVVALKQQNPDDFMVLFSDTSLVKLTTVAMDSVMTGSSSRMLVGRYVDPYFGKMQAAAFFQPAFVSALGIPDLAVYDSLVFKVPYDKYYYGDTTKVSNFSLYPLTQDITLTSSFSNFSTTPFDATPLGKKSFAPTPTSVTQAVRFKLSDVLGKKIFDLSVANLLTSNEQWLEVLKGLVLMSDAKDNGSVVGFQSFSDSTVIELHYHTEQQDGVTRGVGTFKVQAEYNQILGDRSATNLAKLPLLNSRNSLPSEQSGNQGYIQGGTGIMLRADFPTVRNLKYVQYSVPNRAFLRVTPLQRSMEYPYAPPQTLHVFLVDKFNQFYRSGGFPIGLSDLASKVVTGTFINDMINNKQYYLFDVSGQFTTILASASEETNGLMFVTSALNGDQGRSSSFPELNSEFSKGLTRLVVGDQLHPSEPGVKLELYYTTYKAP</sequence>
<dbReference type="EMBL" id="SZVO01000009">
    <property type="protein sequence ID" value="TKT90468.1"/>
    <property type="molecule type" value="Genomic_DNA"/>
</dbReference>
<organism evidence="1 2">
    <name type="scientific">Dyadobacter frigoris</name>
    <dbReference type="NCBI Taxonomy" id="2576211"/>
    <lineage>
        <taxon>Bacteria</taxon>
        <taxon>Pseudomonadati</taxon>
        <taxon>Bacteroidota</taxon>
        <taxon>Cytophagia</taxon>
        <taxon>Cytophagales</taxon>
        <taxon>Spirosomataceae</taxon>
        <taxon>Dyadobacter</taxon>
    </lineage>
</organism>
<protein>
    <submittedName>
        <fullName evidence="1">DUF4270 domain-containing protein</fullName>
    </submittedName>
</protein>
<reference evidence="1 2" key="1">
    <citation type="submission" date="2019-05" db="EMBL/GenBank/DDBJ databases">
        <title>Dyadobacter AR-3-8 sp. nov., isolated from arctic soil.</title>
        <authorList>
            <person name="Chaudhary D.K."/>
        </authorList>
    </citation>
    <scope>NUCLEOTIDE SEQUENCE [LARGE SCALE GENOMIC DNA]</scope>
    <source>
        <strain evidence="1 2">AR-3-8</strain>
    </source>
</reference>
<dbReference type="PROSITE" id="PS51257">
    <property type="entry name" value="PROKAR_LIPOPROTEIN"/>
    <property type="match status" value="1"/>
</dbReference>
<dbReference type="AlphaFoldDB" id="A0A4U6D3J6"/>
<comment type="caution">
    <text evidence="1">The sequence shown here is derived from an EMBL/GenBank/DDBJ whole genome shotgun (WGS) entry which is preliminary data.</text>
</comment>
<keyword evidence="2" id="KW-1185">Reference proteome</keyword>
<name>A0A4U6D3J6_9BACT</name>
<dbReference type="Proteomes" id="UP000304900">
    <property type="component" value="Unassembled WGS sequence"/>
</dbReference>
<evidence type="ECO:0000313" key="2">
    <source>
        <dbReference type="Proteomes" id="UP000304900"/>
    </source>
</evidence>
<proteinExistence type="predicted"/>